<dbReference type="InterPro" id="IPR036259">
    <property type="entry name" value="MFS_trans_sf"/>
</dbReference>
<feature type="region of interest" description="Disordered" evidence="7">
    <location>
        <begin position="1"/>
        <end position="34"/>
    </location>
</feature>
<keyword evidence="4 8" id="KW-1133">Transmembrane helix</keyword>
<evidence type="ECO:0000256" key="3">
    <source>
        <dbReference type="ARBA" id="ARBA00022692"/>
    </source>
</evidence>
<dbReference type="FunFam" id="1.20.1720.10:FF:000012">
    <property type="entry name" value="MFS toxin efflux pump (AflT)"/>
    <property type="match status" value="1"/>
</dbReference>
<dbReference type="RefSeq" id="XP_037206390.1">
    <property type="nucleotide sequence ID" value="XM_037353159.1"/>
</dbReference>
<feature type="transmembrane region" description="Helical" evidence="8">
    <location>
        <begin position="48"/>
        <end position="76"/>
    </location>
</feature>
<dbReference type="Proteomes" id="UP000530670">
    <property type="component" value="Unassembled WGS sequence"/>
</dbReference>
<dbReference type="Gene3D" id="1.20.1250.20">
    <property type="entry name" value="MFS general substrate transporter like domains"/>
    <property type="match status" value="2"/>
</dbReference>
<reference evidence="10 11" key="1">
    <citation type="submission" date="2020-05" db="EMBL/GenBank/DDBJ databases">
        <title>Identification and distribution of gene clusters putatively required for synthesis of sphingolipid metabolism inhibitors in phylogenetically diverse species of the filamentous fungus Fusarium.</title>
        <authorList>
            <person name="Kim H.-S."/>
            <person name="Busman M."/>
            <person name="Brown D.W."/>
            <person name="Divon H."/>
            <person name="Uhlig S."/>
            <person name="Proctor R.H."/>
        </authorList>
    </citation>
    <scope>NUCLEOTIDE SEQUENCE [LARGE SCALE GENOMIC DNA]</scope>
    <source>
        <strain evidence="10 11">NRRL 66243</strain>
    </source>
</reference>
<keyword evidence="5 8" id="KW-0472">Membrane</keyword>
<dbReference type="Pfam" id="PF07690">
    <property type="entry name" value="MFS_1"/>
    <property type="match status" value="1"/>
</dbReference>
<dbReference type="AlphaFoldDB" id="A0A8H5RL49"/>
<feature type="transmembrane region" description="Helical" evidence="8">
    <location>
        <begin position="206"/>
        <end position="227"/>
    </location>
</feature>
<feature type="transmembrane region" description="Helical" evidence="8">
    <location>
        <begin position="352"/>
        <end position="373"/>
    </location>
</feature>
<evidence type="ECO:0000313" key="11">
    <source>
        <dbReference type="Proteomes" id="UP000530670"/>
    </source>
</evidence>
<feature type="transmembrane region" description="Helical" evidence="8">
    <location>
        <begin position="179"/>
        <end position="199"/>
    </location>
</feature>
<name>A0A8H5RL49_9HYPO</name>
<keyword evidence="6" id="KW-0325">Glycoprotein</keyword>
<evidence type="ECO:0000256" key="6">
    <source>
        <dbReference type="ARBA" id="ARBA00023180"/>
    </source>
</evidence>
<dbReference type="InterPro" id="IPR020846">
    <property type="entry name" value="MFS_dom"/>
</dbReference>
<dbReference type="GO" id="GO:0022857">
    <property type="term" value="F:transmembrane transporter activity"/>
    <property type="evidence" value="ECO:0007669"/>
    <property type="project" value="InterPro"/>
</dbReference>
<keyword evidence="11" id="KW-1185">Reference proteome</keyword>
<dbReference type="CDD" id="cd17502">
    <property type="entry name" value="MFS_Azr1_MDR_like"/>
    <property type="match status" value="1"/>
</dbReference>
<sequence length="552" mass="58200">MTPITDEKSPDHSDRQDQTATPDHNSDEVDKSRDSSISQAVPKLLTGFSLYCILVALILTIFLGSLDMTIVATAIPKITDDFKSLDQASWYGSAFFMANGGFQSSWGKAYKYFSLKATFLIALFIFELGSLICAVAPDSNTLIFGRAINGLGGAGIGTGTYTIVAVISSPAKRPTYTGIIGMSYGIAAVAGPLIGGVFSDKVTWRWCFYINLPLGGVAAAIIVFFFRPKGVEPAPVTLTEKILQLDLPGVAVLIGAITSCLLALEYSGQSKSWGSSTVIGLLVGVVLITALFFVWEHYQGERAMVVSRIITKRPVGVSAIFTFFFGGSYFLTIYYLPMYFQGVKGASPSMSGVMSLPLILSVTIAMMLSGLFITATGRAALSATTGAIIGTIGAGLLYTLATKSSAGEWIGYQIVAGLGWGVALQVPIMMVQASVAPEDLASTTSVILLCQCLGGCLYVGAAQTAFLNTMIHKLSILAPDINLTKVIATGYTAIRDVYSSAELPSIIASYMAGIKVSLALSIAGCGLASLVSVFNDRRVLSKDAIKEVSAVA</sequence>
<evidence type="ECO:0000259" key="9">
    <source>
        <dbReference type="PROSITE" id="PS50850"/>
    </source>
</evidence>
<proteinExistence type="predicted"/>
<evidence type="ECO:0000256" key="4">
    <source>
        <dbReference type="ARBA" id="ARBA00022989"/>
    </source>
</evidence>
<feature type="transmembrane region" description="Helical" evidence="8">
    <location>
        <begin position="276"/>
        <end position="295"/>
    </location>
</feature>
<evidence type="ECO:0000256" key="7">
    <source>
        <dbReference type="SAM" id="MobiDB-lite"/>
    </source>
</evidence>
<feature type="transmembrane region" description="Helical" evidence="8">
    <location>
        <begin position="147"/>
        <end position="167"/>
    </location>
</feature>
<dbReference type="PANTHER" id="PTHR23501:SF177">
    <property type="entry name" value="MAJOR FACILITATOR SUPERFAMILY (MFS) PROFILE DOMAIN-CONTAINING PROTEIN-RELATED"/>
    <property type="match status" value="1"/>
</dbReference>
<feature type="transmembrane region" description="Helical" evidence="8">
    <location>
        <begin position="410"/>
        <end position="428"/>
    </location>
</feature>
<protein>
    <submittedName>
        <fullName evidence="10">HC-toxin efflux carrier TOXA</fullName>
    </submittedName>
</protein>
<feature type="compositionally biased region" description="Basic and acidic residues" evidence="7">
    <location>
        <begin position="1"/>
        <end position="17"/>
    </location>
</feature>
<dbReference type="PROSITE" id="PS50850">
    <property type="entry name" value="MFS"/>
    <property type="match status" value="1"/>
</dbReference>
<dbReference type="EMBL" id="JAAQRI010000127">
    <property type="protein sequence ID" value="KAF5635010.1"/>
    <property type="molecule type" value="Genomic_DNA"/>
</dbReference>
<evidence type="ECO:0000256" key="5">
    <source>
        <dbReference type="ARBA" id="ARBA00023136"/>
    </source>
</evidence>
<dbReference type="InterPro" id="IPR011701">
    <property type="entry name" value="MFS"/>
</dbReference>
<evidence type="ECO:0000256" key="8">
    <source>
        <dbReference type="SAM" id="Phobius"/>
    </source>
</evidence>
<dbReference type="PANTHER" id="PTHR23501">
    <property type="entry name" value="MAJOR FACILITATOR SUPERFAMILY"/>
    <property type="match status" value="1"/>
</dbReference>
<gene>
    <name evidence="10" type="ORF">FTJAE_6537</name>
</gene>
<feature type="transmembrane region" description="Helical" evidence="8">
    <location>
        <begin position="112"/>
        <end position="135"/>
    </location>
</feature>
<evidence type="ECO:0000256" key="1">
    <source>
        <dbReference type="ARBA" id="ARBA00004141"/>
    </source>
</evidence>
<feature type="transmembrane region" description="Helical" evidence="8">
    <location>
        <begin position="247"/>
        <end position="264"/>
    </location>
</feature>
<organism evidence="10 11">
    <name type="scientific">Fusarium tjaetaba</name>
    <dbReference type="NCBI Taxonomy" id="1567544"/>
    <lineage>
        <taxon>Eukaryota</taxon>
        <taxon>Fungi</taxon>
        <taxon>Dikarya</taxon>
        <taxon>Ascomycota</taxon>
        <taxon>Pezizomycotina</taxon>
        <taxon>Sordariomycetes</taxon>
        <taxon>Hypocreomycetidae</taxon>
        <taxon>Hypocreales</taxon>
        <taxon>Nectriaceae</taxon>
        <taxon>Fusarium</taxon>
        <taxon>Fusarium fujikuroi species complex</taxon>
    </lineage>
</organism>
<feature type="transmembrane region" description="Helical" evidence="8">
    <location>
        <begin position="379"/>
        <end position="398"/>
    </location>
</feature>
<comment type="subcellular location">
    <subcellularLocation>
        <location evidence="1">Membrane</location>
        <topology evidence="1">Multi-pass membrane protein</topology>
    </subcellularLocation>
</comment>
<keyword evidence="3 8" id="KW-0812">Transmembrane</keyword>
<feature type="transmembrane region" description="Helical" evidence="8">
    <location>
        <begin position="315"/>
        <end position="340"/>
    </location>
</feature>
<evidence type="ECO:0000313" key="10">
    <source>
        <dbReference type="EMBL" id="KAF5635010.1"/>
    </source>
</evidence>
<dbReference type="GeneID" id="59305429"/>
<comment type="caution">
    <text evidence="10">The sequence shown here is derived from an EMBL/GenBank/DDBJ whole genome shotgun (WGS) entry which is preliminary data.</text>
</comment>
<keyword evidence="2" id="KW-0813">Transport</keyword>
<accession>A0A8H5RL49</accession>
<feature type="transmembrane region" description="Helical" evidence="8">
    <location>
        <begin position="440"/>
        <end position="462"/>
    </location>
</feature>
<feature type="transmembrane region" description="Helical" evidence="8">
    <location>
        <begin position="506"/>
        <end position="534"/>
    </location>
</feature>
<feature type="compositionally biased region" description="Basic and acidic residues" evidence="7">
    <location>
        <begin position="24"/>
        <end position="34"/>
    </location>
</feature>
<feature type="domain" description="Major facilitator superfamily (MFS) profile" evidence="9">
    <location>
        <begin position="53"/>
        <end position="552"/>
    </location>
</feature>
<dbReference type="OrthoDB" id="10021397at2759"/>
<evidence type="ECO:0000256" key="2">
    <source>
        <dbReference type="ARBA" id="ARBA00022448"/>
    </source>
</evidence>
<dbReference type="GO" id="GO:0005886">
    <property type="term" value="C:plasma membrane"/>
    <property type="evidence" value="ECO:0007669"/>
    <property type="project" value="TreeGrafter"/>
</dbReference>
<dbReference type="SUPFAM" id="SSF103473">
    <property type="entry name" value="MFS general substrate transporter"/>
    <property type="match status" value="1"/>
</dbReference>